<keyword evidence="3" id="KW-1185">Reference proteome</keyword>
<reference evidence="2 3" key="1">
    <citation type="journal article" date="2020" name="Mol. Biol. Evol.">
        <title>Distinct Expression and Methylation Patterns for Genes with Different Fates following a Single Whole-Genome Duplication in Flowering Plants.</title>
        <authorList>
            <person name="Shi T."/>
            <person name="Rahmani R.S."/>
            <person name="Gugger P.F."/>
            <person name="Wang M."/>
            <person name="Li H."/>
            <person name="Zhang Y."/>
            <person name="Li Z."/>
            <person name="Wang Q."/>
            <person name="Van de Peer Y."/>
            <person name="Marchal K."/>
            <person name="Chen J."/>
        </authorList>
    </citation>
    <scope>NUCLEOTIDE SEQUENCE [LARGE SCALE GENOMIC DNA]</scope>
    <source>
        <tissue evidence="2">Leaf</tissue>
    </source>
</reference>
<dbReference type="Proteomes" id="UP000607653">
    <property type="component" value="Unassembled WGS sequence"/>
</dbReference>
<organism evidence="2 3">
    <name type="scientific">Nelumbo nucifera</name>
    <name type="common">Sacred lotus</name>
    <dbReference type="NCBI Taxonomy" id="4432"/>
    <lineage>
        <taxon>Eukaryota</taxon>
        <taxon>Viridiplantae</taxon>
        <taxon>Streptophyta</taxon>
        <taxon>Embryophyta</taxon>
        <taxon>Tracheophyta</taxon>
        <taxon>Spermatophyta</taxon>
        <taxon>Magnoliopsida</taxon>
        <taxon>Proteales</taxon>
        <taxon>Nelumbonaceae</taxon>
        <taxon>Nelumbo</taxon>
    </lineage>
</organism>
<name>A0A822YVE5_NELNU</name>
<dbReference type="InterPro" id="IPR052929">
    <property type="entry name" value="RNase_H-like_EbsB-rel"/>
</dbReference>
<dbReference type="PANTHER" id="PTHR47074">
    <property type="entry name" value="BNAC02G40300D PROTEIN"/>
    <property type="match status" value="1"/>
</dbReference>
<proteinExistence type="predicted"/>
<gene>
    <name evidence="2" type="ORF">HUJ06_012069</name>
</gene>
<dbReference type="GO" id="GO:0004523">
    <property type="term" value="F:RNA-DNA hybrid ribonuclease activity"/>
    <property type="evidence" value="ECO:0007669"/>
    <property type="project" value="InterPro"/>
</dbReference>
<dbReference type="GO" id="GO:0003676">
    <property type="term" value="F:nucleic acid binding"/>
    <property type="evidence" value="ECO:0007669"/>
    <property type="project" value="InterPro"/>
</dbReference>
<dbReference type="Pfam" id="PF13456">
    <property type="entry name" value="RVT_3"/>
    <property type="match status" value="1"/>
</dbReference>
<evidence type="ECO:0000259" key="1">
    <source>
        <dbReference type="Pfam" id="PF13456"/>
    </source>
</evidence>
<dbReference type="AlphaFoldDB" id="A0A822YVE5"/>
<comment type="caution">
    <text evidence="2">The sequence shown here is derived from an EMBL/GenBank/DDBJ whole genome shotgun (WGS) entry which is preliminary data.</text>
</comment>
<dbReference type="InterPro" id="IPR002156">
    <property type="entry name" value="RNaseH_domain"/>
</dbReference>
<dbReference type="EMBL" id="DUZY01000003">
    <property type="protein sequence ID" value="DAD33218.1"/>
    <property type="molecule type" value="Genomic_DNA"/>
</dbReference>
<dbReference type="PANTHER" id="PTHR47074:SF11">
    <property type="entry name" value="REVERSE TRANSCRIPTASE-LIKE PROTEIN"/>
    <property type="match status" value="1"/>
</dbReference>
<evidence type="ECO:0000313" key="2">
    <source>
        <dbReference type="EMBL" id="DAD33218.1"/>
    </source>
</evidence>
<accession>A0A822YVE5</accession>
<evidence type="ECO:0000313" key="3">
    <source>
        <dbReference type="Proteomes" id="UP000607653"/>
    </source>
</evidence>
<sequence length="180" mass="19824">MAETLKPCSRGTSASETRQEFFPFWQSQKNGVFKVDTDGDFKDGKGNFGVIIRDSSRLSLATCFGSVFVSSALQAKTFVVKQGVVLASLVILAKLAGTERCVTETDCQTRSGEDSDFSADISLLVKDIFFAIVGLDFSLNFINRNCNNTAHKLAQRGFVDRGLFPFDCPDWINLEQTNPI</sequence>
<protein>
    <recommendedName>
        <fullName evidence="1">RNase H type-1 domain-containing protein</fullName>
    </recommendedName>
</protein>
<feature type="domain" description="RNase H type-1" evidence="1">
    <location>
        <begin position="37"/>
        <end position="156"/>
    </location>
</feature>